<dbReference type="SMART" id="SM00448">
    <property type="entry name" value="REC"/>
    <property type="match status" value="1"/>
</dbReference>
<evidence type="ECO:0000259" key="4">
    <source>
        <dbReference type="PROSITE" id="PS50043"/>
    </source>
</evidence>
<dbReference type="InterPro" id="IPR058245">
    <property type="entry name" value="NreC/VraR/RcsB-like_REC"/>
</dbReference>
<organism evidence="6 7">
    <name type="scientific">Flavobacterium hankyongi</name>
    <dbReference type="NCBI Taxonomy" id="1176532"/>
    <lineage>
        <taxon>Bacteria</taxon>
        <taxon>Pseudomonadati</taxon>
        <taxon>Bacteroidota</taxon>
        <taxon>Flavobacteriia</taxon>
        <taxon>Flavobacteriales</taxon>
        <taxon>Flavobacteriaceae</taxon>
        <taxon>Flavobacterium</taxon>
    </lineage>
</organism>
<dbReference type="SUPFAM" id="SSF52172">
    <property type="entry name" value="CheY-like"/>
    <property type="match status" value="1"/>
</dbReference>
<dbReference type="Pfam" id="PF00196">
    <property type="entry name" value="GerE"/>
    <property type="match status" value="1"/>
</dbReference>
<proteinExistence type="predicted"/>
<dbReference type="InterPro" id="IPR000792">
    <property type="entry name" value="Tscrpt_reg_LuxR_C"/>
</dbReference>
<comment type="caution">
    <text evidence="6">The sequence shown here is derived from an EMBL/GenBank/DDBJ whole genome shotgun (WGS) entry which is preliminary data.</text>
</comment>
<evidence type="ECO:0000256" key="1">
    <source>
        <dbReference type="ARBA" id="ARBA00022553"/>
    </source>
</evidence>
<keyword evidence="7" id="KW-1185">Reference proteome</keyword>
<dbReference type="PANTHER" id="PTHR45566:SF1">
    <property type="entry name" value="HTH-TYPE TRANSCRIPTIONAL REGULATOR YHJB-RELATED"/>
    <property type="match status" value="1"/>
</dbReference>
<evidence type="ECO:0000259" key="5">
    <source>
        <dbReference type="PROSITE" id="PS50110"/>
    </source>
</evidence>
<sequence length="207" mass="24084">MVNLERLKIMINCLIADDHWIVRKGLVFAIEQGFDNFIFDEASTVDEVLEKLRINKYDIIFLDFFSPDLNVSTQIENIRKLAGDSKIVIFTSDLNYVDFFTVKDFVQGILSKQSSDNRIKGAIKFVLNNYKNFFLGLNQEMFQKINTLSDRELEVAILFSKGMGNKEIVWKLAIKETTVSTIRKRIFDKLDISNNVELANYFWRSVL</sequence>
<protein>
    <submittedName>
        <fullName evidence="6">Response regulator</fullName>
    </submittedName>
</protein>
<dbReference type="Pfam" id="PF00072">
    <property type="entry name" value="Response_reg"/>
    <property type="match status" value="1"/>
</dbReference>
<evidence type="ECO:0000256" key="2">
    <source>
        <dbReference type="ARBA" id="ARBA00023125"/>
    </source>
</evidence>
<dbReference type="SUPFAM" id="SSF46894">
    <property type="entry name" value="C-terminal effector domain of the bipartite response regulators"/>
    <property type="match status" value="1"/>
</dbReference>
<dbReference type="PROSITE" id="PS50043">
    <property type="entry name" value="HTH_LUXR_2"/>
    <property type="match status" value="1"/>
</dbReference>
<feature type="domain" description="Response regulatory" evidence="5">
    <location>
        <begin position="12"/>
        <end position="127"/>
    </location>
</feature>
<dbReference type="CDD" id="cd17535">
    <property type="entry name" value="REC_NarL-like"/>
    <property type="match status" value="1"/>
</dbReference>
<dbReference type="Gene3D" id="3.40.50.2300">
    <property type="match status" value="1"/>
</dbReference>
<reference evidence="7" key="1">
    <citation type="journal article" date="2019" name="Int. J. Syst. Evol. Microbiol.">
        <title>The Global Catalogue of Microorganisms (GCM) 10K type strain sequencing project: providing services to taxonomists for standard genome sequencing and annotation.</title>
        <authorList>
            <consortium name="The Broad Institute Genomics Platform"/>
            <consortium name="The Broad Institute Genome Sequencing Center for Infectious Disease"/>
            <person name="Wu L."/>
            <person name="Ma J."/>
        </authorList>
    </citation>
    <scope>NUCLEOTIDE SEQUENCE [LARGE SCALE GENOMIC DNA]</scope>
    <source>
        <strain evidence="7">JCM 18198</strain>
    </source>
</reference>
<evidence type="ECO:0000313" key="6">
    <source>
        <dbReference type="EMBL" id="GAA4759432.1"/>
    </source>
</evidence>
<feature type="domain" description="HTH luxR-type" evidence="4">
    <location>
        <begin position="141"/>
        <end position="206"/>
    </location>
</feature>
<dbReference type="EMBL" id="BAABIP010000007">
    <property type="protein sequence ID" value="GAA4759432.1"/>
    <property type="molecule type" value="Genomic_DNA"/>
</dbReference>
<dbReference type="SMART" id="SM00421">
    <property type="entry name" value="HTH_LUXR"/>
    <property type="match status" value="1"/>
</dbReference>
<evidence type="ECO:0000256" key="3">
    <source>
        <dbReference type="PROSITE-ProRule" id="PRU00169"/>
    </source>
</evidence>
<name>A0ABP8ZKT0_9FLAO</name>
<dbReference type="InterPro" id="IPR051015">
    <property type="entry name" value="EvgA-like"/>
</dbReference>
<dbReference type="Gene3D" id="1.10.10.10">
    <property type="entry name" value="Winged helix-like DNA-binding domain superfamily/Winged helix DNA-binding domain"/>
    <property type="match status" value="1"/>
</dbReference>
<dbReference type="Proteomes" id="UP001500141">
    <property type="component" value="Unassembled WGS sequence"/>
</dbReference>
<keyword evidence="1 3" id="KW-0597">Phosphoprotein</keyword>
<accession>A0ABP8ZKT0</accession>
<dbReference type="PROSITE" id="PS50110">
    <property type="entry name" value="RESPONSE_REGULATORY"/>
    <property type="match status" value="1"/>
</dbReference>
<dbReference type="InterPro" id="IPR011006">
    <property type="entry name" value="CheY-like_superfamily"/>
</dbReference>
<evidence type="ECO:0000313" key="7">
    <source>
        <dbReference type="Proteomes" id="UP001500141"/>
    </source>
</evidence>
<dbReference type="InterPro" id="IPR001789">
    <property type="entry name" value="Sig_transdc_resp-reg_receiver"/>
</dbReference>
<feature type="modified residue" description="4-aspartylphosphate" evidence="3">
    <location>
        <position position="63"/>
    </location>
</feature>
<dbReference type="InterPro" id="IPR036388">
    <property type="entry name" value="WH-like_DNA-bd_sf"/>
</dbReference>
<dbReference type="PRINTS" id="PR00038">
    <property type="entry name" value="HTHLUXR"/>
</dbReference>
<dbReference type="CDD" id="cd06170">
    <property type="entry name" value="LuxR_C_like"/>
    <property type="match status" value="1"/>
</dbReference>
<dbReference type="InterPro" id="IPR016032">
    <property type="entry name" value="Sig_transdc_resp-reg_C-effctor"/>
</dbReference>
<keyword evidence="2" id="KW-0238">DNA-binding</keyword>
<gene>
    <name evidence="6" type="ORF">GCM10023230_04790</name>
</gene>
<dbReference type="PANTHER" id="PTHR45566">
    <property type="entry name" value="HTH-TYPE TRANSCRIPTIONAL REGULATOR YHJB-RELATED"/>
    <property type="match status" value="1"/>
</dbReference>